<reference evidence="5 7" key="1">
    <citation type="submission" date="2019-11" db="EMBL/GenBank/DDBJ databases">
        <title>Eggerthellaceae novel genus isolated from the rectal contents of marmort.</title>
        <authorList>
            <person name="Zhang G."/>
        </authorList>
    </citation>
    <scope>NUCLEOTIDE SEQUENCE [LARGE SCALE GENOMIC DNA]</scope>
    <source>
        <strain evidence="7">zg-886</strain>
        <strain evidence="5">Zg-886</strain>
    </source>
</reference>
<evidence type="ECO:0000313" key="8">
    <source>
        <dbReference type="Proteomes" id="UP000671910"/>
    </source>
</evidence>
<dbReference type="Pfam" id="PF04294">
    <property type="entry name" value="VanW"/>
    <property type="match status" value="1"/>
</dbReference>
<feature type="transmembrane region" description="Helical" evidence="3">
    <location>
        <begin position="96"/>
        <end position="113"/>
    </location>
</feature>
<reference evidence="6" key="2">
    <citation type="submission" date="2021-04" db="EMBL/GenBank/DDBJ databases">
        <title>Novel species in family Eggerthellaceae.</title>
        <authorList>
            <person name="Zhang G."/>
        </authorList>
    </citation>
    <scope>NUCLEOTIDE SEQUENCE</scope>
    <source>
        <strain evidence="6">Zg-886</strain>
    </source>
</reference>
<gene>
    <name evidence="5" type="ORF">GMI68_03145</name>
    <name evidence="6" type="ORF">J7S26_04365</name>
</gene>
<accession>A0A9E6MNZ2</accession>
<keyword evidence="3" id="KW-0812">Transmembrane</keyword>
<dbReference type="KEGG" id="ebz:J7S26_04365"/>
<feature type="region of interest" description="Disordered" evidence="2">
    <location>
        <begin position="1"/>
        <end position="64"/>
    </location>
</feature>
<dbReference type="Proteomes" id="UP000636394">
    <property type="component" value="Unassembled WGS sequence"/>
</dbReference>
<protein>
    <submittedName>
        <fullName evidence="6">VanW family protein</fullName>
    </submittedName>
    <submittedName>
        <fullName evidence="5">Vanomycin resistance protein VanB</fullName>
    </submittedName>
</protein>
<evidence type="ECO:0000256" key="2">
    <source>
        <dbReference type="SAM" id="MobiDB-lite"/>
    </source>
</evidence>
<evidence type="ECO:0000256" key="1">
    <source>
        <dbReference type="ARBA" id="ARBA00022729"/>
    </source>
</evidence>
<dbReference type="Pfam" id="PF07501">
    <property type="entry name" value="G5"/>
    <property type="match status" value="1"/>
</dbReference>
<keyword evidence="3" id="KW-0472">Membrane</keyword>
<dbReference type="AlphaFoldDB" id="A0A9E6MNZ2"/>
<evidence type="ECO:0000259" key="4">
    <source>
        <dbReference type="PROSITE" id="PS51109"/>
    </source>
</evidence>
<evidence type="ECO:0000313" key="7">
    <source>
        <dbReference type="Proteomes" id="UP000636394"/>
    </source>
</evidence>
<evidence type="ECO:0000313" key="5">
    <source>
        <dbReference type="EMBL" id="NHM13778.1"/>
    </source>
</evidence>
<dbReference type="InterPro" id="IPR007391">
    <property type="entry name" value="Vancomycin_resist_VanW"/>
</dbReference>
<proteinExistence type="predicted"/>
<dbReference type="Proteomes" id="UP000671910">
    <property type="component" value="Chromosome"/>
</dbReference>
<evidence type="ECO:0000313" key="6">
    <source>
        <dbReference type="EMBL" id="QTU83642.1"/>
    </source>
</evidence>
<keyword evidence="1" id="KW-0732">Signal</keyword>
<dbReference type="PROSITE" id="PS51109">
    <property type="entry name" value="G5"/>
    <property type="match status" value="1"/>
</dbReference>
<name>A0A9E6MNZ2_9ACTN</name>
<keyword evidence="7" id="KW-1185">Reference proteome</keyword>
<dbReference type="SMART" id="SM01208">
    <property type="entry name" value="G5"/>
    <property type="match status" value="1"/>
</dbReference>
<feature type="domain" description="G5" evidence="4">
    <location>
        <begin position="653"/>
        <end position="732"/>
    </location>
</feature>
<dbReference type="PANTHER" id="PTHR35788:SF1">
    <property type="entry name" value="EXPORTED PROTEIN"/>
    <property type="match status" value="1"/>
</dbReference>
<dbReference type="EMBL" id="WPCR01000003">
    <property type="protein sequence ID" value="NHM13778.1"/>
    <property type="molecule type" value="Genomic_DNA"/>
</dbReference>
<dbReference type="InterPro" id="IPR022029">
    <property type="entry name" value="YoaR-like_PG-bd"/>
</dbReference>
<dbReference type="InterPro" id="IPR011098">
    <property type="entry name" value="G5_dom"/>
</dbReference>
<dbReference type="Pfam" id="PF12229">
    <property type="entry name" value="PG_binding_4"/>
    <property type="match status" value="1"/>
</dbReference>
<dbReference type="RefSeq" id="WP_166338829.1">
    <property type="nucleotide sequence ID" value="NZ_CP072829.1"/>
</dbReference>
<dbReference type="InterPro" id="IPR052913">
    <property type="entry name" value="Glycopeptide_resist_protein"/>
</dbReference>
<sequence>MANETTPKGAPKHGKPTKRRDAVRQPAASAAKTPRKAAAAKPAVTRAHARTDAGPRQKKPKQKLALPGISVGKLWGQASKQAKRSARTSKKSPVRLFLKTLLVFVILLLQAAGKNVGALLRQSHAAQAALVALVLVVGLGVFDAAANSGRAYAGVKVGSLDVAGKNADEITAMVDEAYGAKVDEGSVVIFASEEAQNTVDADVATAQDAALAEQLAVDEARANKQAWMVAAEDVGASVPAERIAENALAVGRENGGLLARMQAMVGGWNVDVDVDYNQTFIDALALDIDGAIGEVREDFDVEVVDGTASVTPGHTGEMVNTEKFEDRLTEAFFSGGGPENSFVAQVEHAPLRIDEAQAQAVADQVNAAIANGARFEYDGSGWDATPADLGAWISTAVEPNGDGWTLKAYIDAKKAKPSLLSHMEGEDDVPVSVSFEVNGDDVTVHTADVAAIPLVADAVSALQERLFGDAAGEGGDIVINVEQGTAPTTLSLAEALDLGIVGTISSFTTEFTTGTGTENRNHNIALVSELLNNSVTPPGEVWSFNETAGDCNEEAGFEEAGAIVGGEYVDSTGGGICQVATTVFNAVYEAGLPVVSRSNHSLYISSYPPGRDAAVSWPDLDLKWENDTDSDILLAMECVDGAVTATLYGVDPEYTVTSETGAWEEGEEYETIEEVDETLAEGTSYVKTAGADGSEISVTRTVTDKDGAVVRQDLFASVYSPIDEVVVKGPNTVVDNGGDASTWTADANAGYASDYGDGFYDTSYQQAATDGFAAVM</sequence>
<dbReference type="EMBL" id="CP072829">
    <property type="protein sequence ID" value="QTU83642.1"/>
    <property type="molecule type" value="Genomic_DNA"/>
</dbReference>
<dbReference type="PANTHER" id="PTHR35788">
    <property type="entry name" value="EXPORTED PROTEIN-RELATED"/>
    <property type="match status" value="1"/>
</dbReference>
<evidence type="ECO:0000256" key="3">
    <source>
        <dbReference type="SAM" id="Phobius"/>
    </source>
</evidence>
<dbReference type="Gene3D" id="2.20.230.10">
    <property type="entry name" value="Resuscitation-promoting factor rpfb"/>
    <property type="match status" value="1"/>
</dbReference>
<feature type="compositionally biased region" description="Low complexity" evidence="2">
    <location>
        <begin position="26"/>
        <end position="46"/>
    </location>
</feature>
<keyword evidence="3" id="KW-1133">Transmembrane helix</keyword>
<organism evidence="6 8">
    <name type="scientific">Xiamenia xianingshaonis</name>
    <dbReference type="NCBI Taxonomy" id="2682776"/>
    <lineage>
        <taxon>Bacteria</taxon>
        <taxon>Bacillati</taxon>
        <taxon>Actinomycetota</taxon>
        <taxon>Coriobacteriia</taxon>
        <taxon>Eggerthellales</taxon>
        <taxon>Eggerthellaceae</taxon>
        <taxon>Xiamenia</taxon>
    </lineage>
</organism>